<evidence type="ECO:0000313" key="9">
    <source>
        <dbReference type="EMBL" id="RST84883.1"/>
    </source>
</evidence>
<comment type="similarity">
    <text evidence="7">Belongs to the binding-protein-dependent transport system permease family.</text>
</comment>
<feature type="transmembrane region" description="Helical" evidence="7">
    <location>
        <begin position="100"/>
        <end position="121"/>
    </location>
</feature>
<evidence type="ECO:0000256" key="1">
    <source>
        <dbReference type="ARBA" id="ARBA00004651"/>
    </source>
</evidence>
<accession>A0A3R9ZPZ1</accession>
<keyword evidence="10" id="KW-1185">Reference proteome</keyword>
<feature type="domain" description="ABC transmembrane type-1" evidence="8">
    <location>
        <begin position="94"/>
        <end position="292"/>
    </location>
</feature>
<evidence type="ECO:0000256" key="6">
    <source>
        <dbReference type="ARBA" id="ARBA00023136"/>
    </source>
</evidence>
<dbReference type="SUPFAM" id="SSF161098">
    <property type="entry name" value="MetI-like"/>
    <property type="match status" value="1"/>
</dbReference>
<dbReference type="GO" id="GO:0055085">
    <property type="term" value="P:transmembrane transport"/>
    <property type="evidence" value="ECO:0007669"/>
    <property type="project" value="InterPro"/>
</dbReference>
<comment type="subcellular location">
    <subcellularLocation>
        <location evidence="1 7">Cell membrane</location>
        <topology evidence="1 7">Multi-pass membrane protein</topology>
    </subcellularLocation>
</comment>
<evidence type="ECO:0000256" key="5">
    <source>
        <dbReference type="ARBA" id="ARBA00022989"/>
    </source>
</evidence>
<dbReference type="Gene3D" id="1.10.3720.10">
    <property type="entry name" value="MetI-like"/>
    <property type="match status" value="1"/>
</dbReference>
<feature type="transmembrane region" description="Helical" evidence="7">
    <location>
        <begin position="170"/>
        <end position="190"/>
    </location>
</feature>
<dbReference type="RefSeq" id="WP_126701360.1">
    <property type="nucleotide sequence ID" value="NZ_RWKW01000071.1"/>
</dbReference>
<sequence length="308" mass="33473">MVRHIARTLAKMIITLFVIVTLVFFATRLSGDPINYVVGQGITQEDRELLTRYYGLDASIWEQYVRFLGSFVDGQFGLSFVERRPVADIVAERVWPSLQLLLSGIALTILVAIPLGILAAIHRKSWIGSAVMTVAFIGYAVPNFVLAVFMVLVFAFTLNWLPVVGNSTPWHFIMPTITLSGALIAALTRFTRNAMLDVLSQDFMRTARAKGLSEAVVILKHGFSNASITILSVLGLQIAGLAAAGNVVVEAIFAWPGIGALLVNAAILRDFPVLQFAVLAVAFAVIIVNGVIDIAYAYADPRIRLGRA</sequence>
<evidence type="ECO:0000259" key="8">
    <source>
        <dbReference type="PROSITE" id="PS50928"/>
    </source>
</evidence>
<keyword evidence="4 7" id="KW-0812">Transmembrane</keyword>
<keyword evidence="6 7" id="KW-0472">Membrane</keyword>
<organism evidence="9 10">
    <name type="scientific">Aquibium carbonis</name>
    <dbReference type="NCBI Taxonomy" id="2495581"/>
    <lineage>
        <taxon>Bacteria</taxon>
        <taxon>Pseudomonadati</taxon>
        <taxon>Pseudomonadota</taxon>
        <taxon>Alphaproteobacteria</taxon>
        <taxon>Hyphomicrobiales</taxon>
        <taxon>Phyllobacteriaceae</taxon>
        <taxon>Aquibium</taxon>
    </lineage>
</organism>
<feature type="transmembrane region" description="Helical" evidence="7">
    <location>
        <begin position="273"/>
        <end position="299"/>
    </location>
</feature>
<gene>
    <name evidence="9" type="ORF">EJC49_18200</name>
</gene>
<dbReference type="CDD" id="cd06261">
    <property type="entry name" value="TM_PBP2"/>
    <property type="match status" value="1"/>
</dbReference>
<evidence type="ECO:0000256" key="7">
    <source>
        <dbReference type="RuleBase" id="RU363032"/>
    </source>
</evidence>
<dbReference type="EMBL" id="RWKW01000071">
    <property type="protein sequence ID" value="RST84883.1"/>
    <property type="molecule type" value="Genomic_DNA"/>
</dbReference>
<feature type="transmembrane region" description="Helical" evidence="7">
    <location>
        <begin position="12"/>
        <end position="31"/>
    </location>
</feature>
<dbReference type="OrthoDB" id="9805855at2"/>
<proteinExistence type="inferred from homology"/>
<dbReference type="PANTHER" id="PTHR43163">
    <property type="entry name" value="DIPEPTIDE TRANSPORT SYSTEM PERMEASE PROTEIN DPPB-RELATED"/>
    <property type="match status" value="1"/>
</dbReference>
<dbReference type="InterPro" id="IPR000515">
    <property type="entry name" value="MetI-like"/>
</dbReference>
<dbReference type="InterPro" id="IPR045621">
    <property type="entry name" value="BPD_transp_1_N"/>
</dbReference>
<keyword evidence="3" id="KW-1003">Cell membrane</keyword>
<protein>
    <submittedName>
        <fullName evidence="9">ABC transporter permease</fullName>
    </submittedName>
</protein>
<evidence type="ECO:0000313" key="10">
    <source>
        <dbReference type="Proteomes" id="UP000278398"/>
    </source>
</evidence>
<dbReference type="PROSITE" id="PS50928">
    <property type="entry name" value="ABC_TM1"/>
    <property type="match status" value="1"/>
</dbReference>
<keyword evidence="5 7" id="KW-1133">Transmembrane helix</keyword>
<name>A0A3R9ZPZ1_9HYPH</name>
<comment type="caution">
    <text evidence="9">The sequence shown here is derived from an EMBL/GenBank/DDBJ whole genome shotgun (WGS) entry which is preliminary data.</text>
</comment>
<dbReference type="GO" id="GO:0005886">
    <property type="term" value="C:plasma membrane"/>
    <property type="evidence" value="ECO:0007669"/>
    <property type="project" value="UniProtKB-SubCell"/>
</dbReference>
<dbReference type="InterPro" id="IPR035906">
    <property type="entry name" value="MetI-like_sf"/>
</dbReference>
<dbReference type="Pfam" id="PF19300">
    <property type="entry name" value="BPD_transp_1_N"/>
    <property type="match status" value="1"/>
</dbReference>
<dbReference type="Pfam" id="PF00528">
    <property type="entry name" value="BPD_transp_1"/>
    <property type="match status" value="1"/>
</dbReference>
<evidence type="ECO:0000256" key="3">
    <source>
        <dbReference type="ARBA" id="ARBA00022475"/>
    </source>
</evidence>
<reference evidence="9 10" key="1">
    <citation type="submission" date="2018-12" db="EMBL/GenBank/DDBJ databases">
        <title>Mesorhizobium carbonis sp. nov., isolated from coal mine water.</title>
        <authorList>
            <person name="Xin W."/>
            <person name="Xu Z."/>
            <person name="Xiang F."/>
            <person name="Zhang J."/>
            <person name="Xi L."/>
            <person name="Liu J."/>
        </authorList>
    </citation>
    <scope>NUCLEOTIDE SEQUENCE [LARGE SCALE GENOMIC DNA]</scope>
    <source>
        <strain evidence="9 10">B2.3</strain>
    </source>
</reference>
<evidence type="ECO:0000256" key="4">
    <source>
        <dbReference type="ARBA" id="ARBA00022692"/>
    </source>
</evidence>
<dbReference type="Proteomes" id="UP000278398">
    <property type="component" value="Unassembled WGS sequence"/>
</dbReference>
<dbReference type="PANTHER" id="PTHR43163:SF6">
    <property type="entry name" value="DIPEPTIDE TRANSPORT SYSTEM PERMEASE PROTEIN DPPB-RELATED"/>
    <property type="match status" value="1"/>
</dbReference>
<feature type="transmembrane region" description="Helical" evidence="7">
    <location>
        <begin position="133"/>
        <end position="158"/>
    </location>
</feature>
<keyword evidence="2 7" id="KW-0813">Transport</keyword>
<evidence type="ECO:0000256" key="2">
    <source>
        <dbReference type="ARBA" id="ARBA00022448"/>
    </source>
</evidence>
<dbReference type="AlphaFoldDB" id="A0A3R9ZPZ1"/>